<evidence type="ECO:0000313" key="8">
    <source>
        <dbReference type="Proteomes" id="UP000248168"/>
    </source>
</evidence>
<evidence type="ECO:0000259" key="5">
    <source>
        <dbReference type="Pfam" id="PF12255"/>
    </source>
</evidence>
<dbReference type="InterPro" id="IPR003284">
    <property type="entry name" value="Sal_SpvB"/>
</dbReference>
<dbReference type="InterPro" id="IPR050708">
    <property type="entry name" value="T6SS_VgrG/RHS"/>
</dbReference>
<keyword evidence="3" id="KW-0843">Virulence</keyword>
<dbReference type="Pfam" id="PF12256">
    <property type="entry name" value="TcdB_toxin_midN"/>
    <property type="match status" value="1"/>
</dbReference>
<dbReference type="InterPro" id="IPR022044">
    <property type="entry name" value="TcdB_toxin_mid/C"/>
</dbReference>
<dbReference type="PRINTS" id="PR01341">
    <property type="entry name" value="SALSPVBPROT"/>
</dbReference>
<dbReference type="GO" id="GO:0005576">
    <property type="term" value="C:extracellular region"/>
    <property type="evidence" value="ECO:0007669"/>
    <property type="project" value="UniProtKB-SubCell"/>
</dbReference>
<organism evidence="7 8">
    <name type="scientific">Nitrospira lenta</name>
    <dbReference type="NCBI Taxonomy" id="1436998"/>
    <lineage>
        <taxon>Bacteria</taxon>
        <taxon>Pseudomonadati</taxon>
        <taxon>Nitrospirota</taxon>
        <taxon>Nitrospiria</taxon>
        <taxon>Nitrospirales</taxon>
        <taxon>Nitrospiraceae</taxon>
        <taxon>Nitrospira</taxon>
    </lineage>
</organism>
<dbReference type="InterPro" id="IPR028994">
    <property type="entry name" value="Integrin_alpha_N"/>
</dbReference>
<dbReference type="PANTHER" id="PTHR32305">
    <property type="match status" value="1"/>
</dbReference>
<feature type="region of interest" description="Disordered" evidence="4">
    <location>
        <begin position="1"/>
        <end position="47"/>
    </location>
</feature>
<evidence type="ECO:0000256" key="4">
    <source>
        <dbReference type="SAM" id="MobiDB-lite"/>
    </source>
</evidence>
<evidence type="ECO:0000256" key="1">
    <source>
        <dbReference type="ARBA" id="ARBA00004613"/>
    </source>
</evidence>
<feature type="domain" description="Insecticide toxin TcdB middle/C-terminal" evidence="5">
    <location>
        <begin position="908"/>
        <end position="1041"/>
    </location>
</feature>
<evidence type="ECO:0000256" key="2">
    <source>
        <dbReference type="ARBA" id="ARBA00022525"/>
    </source>
</evidence>
<dbReference type="NCBIfam" id="TIGR03696">
    <property type="entry name" value="Rhs_assc_core"/>
    <property type="match status" value="1"/>
</dbReference>
<dbReference type="Pfam" id="PF03534">
    <property type="entry name" value="SpvB"/>
    <property type="match status" value="1"/>
</dbReference>
<feature type="compositionally biased region" description="Low complexity" evidence="4">
    <location>
        <begin position="1"/>
        <end position="15"/>
    </location>
</feature>
<evidence type="ECO:0000259" key="6">
    <source>
        <dbReference type="Pfam" id="PF12256"/>
    </source>
</evidence>
<dbReference type="Pfam" id="PF12255">
    <property type="entry name" value="TcdB_toxin_midC"/>
    <property type="match status" value="1"/>
</dbReference>
<proteinExistence type="predicted"/>
<dbReference type="GO" id="GO:0005737">
    <property type="term" value="C:cytoplasm"/>
    <property type="evidence" value="ECO:0007669"/>
    <property type="project" value="InterPro"/>
</dbReference>
<dbReference type="Proteomes" id="UP000248168">
    <property type="component" value="Unassembled WGS sequence"/>
</dbReference>
<dbReference type="SUPFAM" id="SSF69318">
    <property type="entry name" value="Integrin alpha N-terminal domain"/>
    <property type="match status" value="1"/>
</dbReference>
<name>A0A330L733_9BACT</name>
<sequence>MTPSSSGRSTESASSQYPGARTSGSSGTPSENSFQTTAPSVSLPKGGGAIRGIGEKFAANPVTGTGSMSVPIAMSPGRSGFGPQLSLSYDSGAGNTPFGLGWNLSLPAITRKTDKGVPRYHDGDKSDVFILSGAEDLVPVLNEDGSRYEDTTSAQGYRIRRYRPRIEGLFARIERWTNAQGVSHWRSISKDNVTTLYGSTDKSCVADPAAAPHIFSWLICESYDDTGNAIVYEYAGENDDHVDRGRANERNRARTANRYLKRIKYGNHVSRLAQPDLTQASWMFEVVFDYGDHDPDVPLPDELAAPWPIRQDPFSTYRAGFEVRTYRLCRRVLMFHHFSELGAAPCLVRSTDLHHAPGPIASLLTSVTQSSYRRKSDGTYRKKSLPPVEFTYSEVVIGDEVHEVDAASVENLPQGLDHSRYQWVDLDGEGLSGILTEQSGAWFYKRNQSAVPVKNAAGHATTVARFAPLERVATMPSPANLSGDQQFMDLAGNGRLDVVDFEGPVPGFFARTSNEEWAPHRPFTSIPNIAWQDPNLKLIDLTGDGHADILITEDHAFTWYQSMAEAGFASAETVRQAIDEEQGPRLVFADGTQSIYQADMSGDGLTDLVRIRNGDVCYWPNLGYGRFGAKVAMDRAPWFDAPDLFDQRRIRLADIDGSGLVDILYLTGQGVQLYFNQSGNAWSERRLITTFPRIDNLSAVSTVDLLGNGTACLVWSSPLPGDARSTLRYIDLMGGLKPHLLIKTVNNLGGETDIVYAPSTKFYLQDKQAGRPWITKLPFPVHCVETVTVRDKWRGTAFSSTYSYHHGYFDGIEREFRGFGRVEQVDIERFGKFAEGNSASPYITDDQTLYQPPIKTVTWYHTGAAVDRERILSALKHEYVAIPGFTEHQLPEPTLTPADLSAEEWREALRACKGMVLRQEVFELDVDELVQGVELPVRLYTTAYHNCAITRLQPQGINRHAVFLVTESEAITYHYELDLRQAALSPDPRIAHTLNLRFDAYGRAQQSVAVVYPRLVPFGDSANLLTQDQQDLIRRVQRERHIAYTETHFTAELPEDLHRHRLPAPCEVLTYELTGADSAGGFSPSAGLYFSLDDVRAFALSDLLPGQGPKPVVSLAYHERPTDDRAHKRLVEWTRTLYWKDDLTGPEPFGAYAWLGLPYETYKLALTRALLNAVFGAKLTSDVVTRLNTPTLSGYVSGTALSSMLTEQWWMRSGIAGFKSDAAYHFYLPEKFIDSFGNTTTLDYDPLDLYVRSSSDALGNSVSIARFDYRVLAPAEMIDLNGNRTEVYFDVLGMVVASAVKGNGDGTEGDDLAGFDDDLANPSAAEVQAFCTDGALNEPRARAWLNRATARFVYHFGESRDANGHVTGWATRPAGACGIVREIHATAPGGGNSPLQVALECSDGSGNVLMKKAQAEPAPGQTALRWIINGLTVLNNKGKPVKQYEPAFSDHFGCEMPGPNGVTPIMYYDAAGRVVRTEMPDGTFSRVEFSPWHVTSFDANDTVLESRWYGDRSPFPYDQPLPRNPITGESTATPDQRAAWLAAQHANTPSQVHLDSLGRDVIAIAHNRAGGVDEAFLTFTRLDAEGKPLWIRDARGHLVMQYIAPAKANNDASNALPADAVPCYDIAGNLLFQHSMDAGDRWLLMDAAGKPMLAWDLNETPHGSAATRENRVYRTDYDSLHRPVAQWLTINASAPIMIERYEYQDAAPNDLNNLNGQLIRRYDSSGLVETVRRDFKGNVQETRRTLVNDATASIIDWQGTPAGTLEPESYVQLTEHDAVNRMTRQENWHRLGGAGAVYQPVYNERGILESETLALRGATTNAIKAIRYNVKGQKEYLELGNGTLTQYDYDETTFRLKQIRTTRPADASSFPQRHSNLQDAGIVQQLHYTYDPVGNITEIYDEAYKPVFFANVMVEPRSRYEYDALYRLISATGRESVANADAPGQFDRDDAADFPVQDGNALRNYTQRYHYDSVSNIRQMRHVVTGAIGGWTRDYAYAFEDANQAVSNRLWQTWTGGDRTQAVTYGYDTHGNMLNVANVALGQQMQWDHRDMIARLALGGGGTAHYQYDSGKQRSRKRIVAQSGGGYWERIYLGGYERYRRYSGSGTTPVEEIESHHLFEGEQRVLLVDDVRATNKTHADGRNYKTGPLYRYQYSNHLGSACLELDHEAAIISYEEYHPYGTSAYRAMTRDSEAPAKRYRYTGMERDEESGLSYHTARYYMPWLGRWGSVDPIGISGGPNVFQFCSSSPIIRVDISGTQDRPNEHHTLCLSACHPDPTEQDRVLVQKIDAELPKQPVKTSENQQVLSAVIDDFEANDLPKWVEEEHSEIRVRWDDRIDDPEHVRRVQMVVNMVLLKTALKLGDGDHSTQDMLEVAGDYIQSMRRQQVSYVPKLSNASTSVLLRDAHYYLWGRSGPGLFGDWGRESVSQAGLGMFQPLHQWKKEGEYRGGWDSGVAGPSSSNGGFAWFRLGIAHEVLLRSREIEQKSPPRLLHAVPKMTPDEREKNWQSIKTAMKGWSIFRKPDGQLK</sequence>
<evidence type="ECO:0000313" key="7">
    <source>
        <dbReference type="EMBL" id="SPP65518.1"/>
    </source>
</evidence>
<feature type="domain" description="Insecticide toxin TcdB middle/N-terminal" evidence="6">
    <location>
        <begin position="698"/>
        <end position="828"/>
    </location>
</feature>
<comment type="subcellular location">
    <subcellularLocation>
        <location evidence="1">Secreted</location>
    </subcellularLocation>
</comment>
<feature type="compositionally biased region" description="Polar residues" evidence="4">
    <location>
        <begin position="22"/>
        <end position="40"/>
    </location>
</feature>
<keyword evidence="2" id="KW-0964">Secreted</keyword>
<dbReference type="PANTHER" id="PTHR32305:SF15">
    <property type="entry name" value="PROTEIN RHSA-RELATED"/>
    <property type="match status" value="1"/>
</dbReference>
<protein>
    <submittedName>
        <fullName evidence="7">RHS repeat-associated core domain-containing protein</fullName>
    </submittedName>
</protein>
<gene>
    <name evidence="7" type="ORF">NITLEN_30432</name>
</gene>
<keyword evidence="8" id="KW-1185">Reference proteome</keyword>
<dbReference type="OrthoDB" id="9765204at2"/>
<dbReference type="InParanoid" id="A0A330L733"/>
<dbReference type="InterPro" id="IPR022385">
    <property type="entry name" value="Rhs_assc_core"/>
</dbReference>
<dbReference type="Gene3D" id="2.180.10.10">
    <property type="entry name" value="RHS repeat-associated core"/>
    <property type="match status" value="1"/>
</dbReference>
<evidence type="ECO:0000256" key="3">
    <source>
        <dbReference type="ARBA" id="ARBA00023026"/>
    </source>
</evidence>
<reference evidence="8" key="1">
    <citation type="submission" date="2018-04" db="EMBL/GenBank/DDBJ databases">
        <authorList>
            <person name="Lucker S."/>
            <person name="Sakoula D."/>
        </authorList>
    </citation>
    <scope>NUCLEOTIDE SEQUENCE [LARGE SCALE GENOMIC DNA]</scope>
</reference>
<accession>A0A330L733</accession>
<dbReference type="InterPro" id="IPR022045">
    <property type="entry name" value="TcdB_toxin_mid/N"/>
</dbReference>
<dbReference type="EMBL" id="OUNR01000016">
    <property type="protein sequence ID" value="SPP65518.1"/>
    <property type="molecule type" value="Genomic_DNA"/>
</dbReference>
<dbReference type="RefSeq" id="WP_121989786.1">
    <property type="nucleotide sequence ID" value="NZ_OUNR01000016.1"/>
</dbReference>